<accession>A0A3S9HLE1</accession>
<dbReference type="KEGG" id="upv:EJN92_13265"/>
<feature type="domain" description="M23ase beta-sheet core" evidence="9">
    <location>
        <begin position="312"/>
        <end position="408"/>
    </location>
</feature>
<keyword evidence="4" id="KW-0479">Metal-binding</keyword>
<dbReference type="InterPro" id="IPR011055">
    <property type="entry name" value="Dup_hybrid_motif"/>
</dbReference>
<dbReference type="GO" id="GO:0004222">
    <property type="term" value="F:metalloendopeptidase activity"/>
    <property type="evidence" value="ECO:0007669"/>
    <property type="project" value="TreeGrafter"/>
</dbReference>
<dbReference type="InterPro" id="IPR016047">
    <property type="entry name" value="M23ase_b-sheet_dom"/>
</dbReference>
<keyword evidence="8" id="KW-0472">Membrane</keyword>
<evidence type="ECO:0000256" key="7">
    <source>
        <dbReference type="ARBA" id="ARBA00023049"/>
    </source>
</evidence>
<dbReference type="PANTHER" id="PTHR21666">
    <property type="entry name" value="PEPTIDASE-RELATED"/>
    <property type="match status" value="1"/>
</dbReference>
<dbReference type="OrthoDB" id="9815245at2"/>
<evidence type="ECO:0000256" key="8">
    <source>
        <dbReference type="SAM" id="Phobius"/>
    </source>
</evidence>
<keyword evidence="12" id="KW-1185">Reference proteome</keyword>
<evidence type="ECO:0000256" key="2">
    <source>
        <dbReference type="ARBA" id="ARBA00004196"/>
    </source>
</evidence>
<dbReference type="GO" id="GO:0006508">
    <property type="term" value="P:proteolysis"/>
    <property type="evidence" value="ECO:0007669"/>
    <property type="project" value="UniProtKB-KW"/>
</dbReference>
<evidence type="ECO:0000256" key="4">
    <source>
        <dbReference type="ARBA" id="ARBA00022723"/>
    </source>
</evidence>
<dbReference type="Gene3D" id="3.10.450.350">
    <property type="match status" value="2"/>
</dbReference>
<dbReference type="InterPro" id="IPR045834">
    <property type="entry name" value="Csd3_N2"/>
</dbReference>
<dbReference type="PANTHER" id="PTHR21666:SF288">
    <property type="entry name" value="CELL DIVISION PROTEIN YTFB"/>
    <property type="match status" value="1"/>
</dbReference>
<evidence type="ECO:0000259" key="9">
    <source>
        <dbReference type="Pfam" id="PF01551"/>
    </source>
</evidence>
<keyword evidence="8" id="KW-0812">Transmembrane</keyword>
<dbReference type="Gene3D" id="2.70.70.10">
    <property type="entry name" value="Glucose Permease (Domain IIA)"/>
    <property type="match status" value="1"/>
</dbReference>
<evidence type="ECO:0000259" key="10">
    <source>
        <dbReference type="Pfam" id="PF19425"/>
    </source>
</evidence>
<dbReference type="SUPFAM" id="SSF51261">
    <property type="entry name" value="Duplicated hybrid motif"/>
    <property type="match status" value="1"/>
</dbReference>
<sequence>MRPIDKLPHLASGSRLLLGTTRTSRIISFSALFFAVCAFGAVGVAPIAPDAADLPVKKIIQDLDLPKLDDQIAALEASEQHFVREEKVLRGDTLGALMLRLGIDDNEANNFIKTDATAKGVLQVKAGKSVRAQTNDEGELEWLQASLPDGTDKPSRTLMVTRDASGKLSAAEVLSKLERRVEMRSGNIRSSLFAATDEAQIPDNVANQIVSMFETNVDFRYLQRGDHFNVVYETFWQNGEFVKTGKVLAGEFSNVGKLFQSVWFDEAGGNGGYYSFDGKSLKKAFLKSPLEFTRVSSGFSMRVHPISGQWKRHTGVDFAAVTGTPIRATSDGVIESVGPSGGYGNLVVVKHWSNYSTAYAHMSRFASGIRKGSKVSQGEVIGYVGTTGWSTGPHLHYEFRVGNEPRDPLSVSIPNAAPLASHDMPRFKEVAADMSHRFALLRPERQAEIMRLASR</sequence>
<keyword evidence="3" id="KW-0645">Protease</keyword>
<reference evidence="11 12" key="1">
    <citation type="journal article" date="2011" name="Int. J. Syst. Evol. Microbiol.">
        <title>Description of Undibacterium oligocarboniphilum sp. nov., isolated from purified water, and Undibacterium pigrum strain CCUG 49012 as the type strain of Undibacterium parvum sp. nov., and emended descriptions of the genus Undibacterium and the species Undibacterium pigrum.</title>
        <authorList>
            <person name="Eder W."/>
            <person name="Wanner G."/>
            <person name="Ludwig W."/>
            <person name="Busse H.J."/>
            <person name="Ziemke-Kageler F."/>
            <person name="Lang E."/>
        </authorList>
    </citation>
    <scope>NUCLEOTIDE SEQUENCE [LARGE SCALE GENOMIC DNA]</scope>
    <source>
        <strain evidence="11 12">DSM 23061</strain>
    </source>
</reference>
<name>A0A3S9HLE1_9BURK</name>
<evidence type="ECO:0000256" key="3">
    <source>
        <dbReference type="ARBA" id="ARBA00022670"/>
    </source>
</evidence>
<feature type="transmembrane region" description="Helical" evidence="8">
    <location>
        <begin position="26"/>
        <end position="48"/>
    </location>
</feature>
<gene>
    <name evidence="11" type="ORF">EJN92_13265</name>
</gene>
<dbReference type="CDD" id="cd12797">
    <property type="entry name" value="M23_peptidase"/>
    <property type="match status" value="1"/>
</dbReference>
<dbReference type="AlphaFoldDB" id="A0A3S9HLE1"/>
<dbReference type="EMBL" id="CP034464">
    <property type="protein sequence ID" value="AZP12888.1"/>
    <property type="molecule type" value="Genomic_DNA"/>
</dbReference>
<protein>
    <submittedName>
        <fullName evidence="11">M23 family metallopeptidase</fullName>
    </submittedName>
</protein>
<proteinExistence type="predicted"/>
<comment type="subcellular location">
    <subcellularLocation>
        <location evidence="2">Cell envelope</location>
    </subcellularLocation>
</comment>
<dbReference type="GO" id="GO:0046872">
    <property type="term" value="F:metal ion binding"/>
    <property type="evidence" value="ECO:0007669"/>
    <property type="project" value="UniProtKB-KW"/>
</dbReference>
<dbReference type="GO" id="GO:0030313">
    <property type="term" value="C:cell envelope"/>
    <property type="evidence" value="ECO:0007669"/>
    <property type="project" value="UniProtKB-SubCell"/>
</dbReference>
<organism evidence="11 12">
    <name type="scientific">Undibacterium parvum</name>
    <dbReference type="NCBI Taxonomy" id="401471"/>
    <lineage>
        <taxon>Bacteria</taxon>
        <taxon>Pseudomonadati</taxon>
        <taxon>Pseudomonadota</taxon>
        <taxon>Betaproteobacteria</taxon>
        <taxon>Burkholderiales</taxon>
        <taxon>Oxalobacteraceae</taxon>
        <taxon>Undibacterium</taxon>
    </lineage>
</organism>
<keyword evidence="8" id="KW-1133">Transmembrane helix</keyword>
<keyword evidence="5" id="KW-0378">Hydrolase</keyword>
<dbReference type="Pfam" id="PF19425">
    <property type="entry name" value="Csd3_N2"/>
    <property type="match status" value="1"/>
</dbReference>
<feature type="domain" description="Csd3-like second N-terminal" evidence="10">
    <location>
        <begin position="184"/>
        <end position="300"/>
    </location>
</feature>
<comment type="cofactor">
    <cofactor evidence="1">
        <name>Zn(2+)</name>
        <dbReference type="ChEBI" id="CHEBI:29105"/>
    </cofactor>
</comment>
<evidence type="ECO:0000256" key="6">
    <source>
        <dbReference type="ARBA" id="ARBA00022833"/>
    </source>
</evidence>
<keyword evidence="6" id="KW-0862">Zinc</keyword>
<dbReference type="RefSeq" id="WP_126128267.1">
    <property type="nucleotide sequence ID" value="NZ_CP034464.1"/>
</dbReference>
<evidence type="ECO:0000256" key="5">
    <source>
        <dbReference type="ARBA" id="ARBA00022801"/>
    </source>
</evidence>
<evidence type="ECO:0000256" key="1">
    <source>
        <dbReference type="ARBA" id="ARBA00001947"/>
    </source>
</evidence>
<keyword evidence="7" id="KW-0482">Metalloprotease</keyword>
<evidence type="ECO:0000313" key="11">
    <source>
        <dbReference type="EMBL" id="AZP12888.1"/>
    </source>
</evidence>
<dbReference type="Pfam" id="PF01551">
    <property type="entry name" value="Peptidase_M23"/>
    <property type="match status" value="1"/>
</dbReference>
<dbReference type="InterPro" id="IPR050570">
    <property type="entry name" value="Cell_wall_metabolism_enzyme"/>
</dbReference>
<dbReference type="Proteomes" id="UP000275663">
    <property type="component" value="Chromosome"/>
</dbReference>
<evidence type="ECO:0000313" key="12">
    <source>
        <dbReference type="Proteomes" id="UP000275663"/>
    </source>
</evidence>